<dbReference type="InterPro" id="IPR001347">
    <property type="entry name" value="SIS_dom"/>
</dbReference>
<keyword evidence="2" id="KW-0677">Repeat</keyword>
<evidence type="ECO:0000256" key="3">
    <source>
        <dbReference type="ARBA" id="ARBA00022801"/>
    </source>
</evidence>
<comment type="similarity">
    <text evidence="1">Belongs to the SIS family. AgaS subfamily.</text>
</comment>
<dbReference type="GO" id="GO:0005886">
    <property type="term" value="C:plasma membrane"/>
    <property type="evidence" value="ECO:0007669"/>
    <property type="project" value="TreeGrafter"/>
</dbReference>
<dbReference type="PANTHER" id="PTHR32502">
    <property type="entry name" value="N-ACETYLGALACTOSAMINE PERMEASE II COMPONENT-RELATED"/>
    <property type="match status" value="1"/>
</dbReference>
<dbReference type="SUPFAM" id="SSF53697">
    <property type="entry name" value="SIS domain"/>
    <property type="match status" value="1"/>
</dbReference>
<dbReference type="AlphaFoldDB" id="A0A644W575"/>
<dbReference type="GO" id="GO:0009401">
    <property type="term" value="P:phosphoenolpyruvate-dependent sugar phosphotransferase system"/>
    <property type="evidence" value="ECO:0007669"/>
    <property type="project" value="TreeGrafter"/>
</dbReference>
<dbReference type="EMBL" id="VSSQ01000563">
    <property type="protein sequence ID" value="MPL97573.1"/>
    <property type="molecule type" value="Genomic_DNA"/>
</dbReference>
<dbReference type="GO" id="GO:0016787">
    <property type="term" value="F:hydrolase activity"/>
    <property type="evidence" value="ECO:0007669"/>
    <property type="project" value="UniProtKB-KW"/>
</dbReference>
<protein>
    <submittedName>
        <fullName evidence="6">D-galactosamine-6-phosphate deaminase AgaS</fullName>
        <ecNumber evidence="6">3.5.99.-</ecNumber>
    </submittedName>
</protein>
<dbReference type="GO" id="GO:0097367">
    <property type="term" value="F:carbohydrate derivative binding"/>
    <property type="evidence" value="ECO:0007669"/>
    <property type="project" value="InterPro"/>
</dbReference>
<dbReference type="Pfam" id="PF01380">
    <property type="entry name" value="SIS"/>
    <property type="match status" value="2"/>
</dbReference>
<name>A0A644W575_9ZZZZ</name>
<dbReference type="CDD" id="cd05008">
    <property type="entry name" value="SIS_GlmS_GlmD_1"/>
    <property type="match status" value="1"/>
</dbReference>
<reference evidence="6" key="1">
    <citation type="submission" date="2019-08" db="EMBL/GenBank/DDBJ databases">
        <authorList>
            <person name="Kucharzyk K."/>
            <person name="Murdoch R.W."/>
            <person name="Higgins S."/>
            <person name="Loffler F."/>
        </authorList>
    </citation>
    <scope>NUCLEOTIDE SEQUENCE</scope>
</reference>
<dbReference type="InterPro" id="IPR035464">
    <property type="entry name" value="SIS_AgaS"/>
</dbReference>
<organism evidence="6">
    <name type="scientific">bioreactor metagenome</name>
    <dbReference type="NCBI Taxonomy" id="1076179"/>
    <lineage>
        <taxon>unclassified sequences</taxon>
        <taxon>metagenomes</taxon>
        <taxon>ecological metagenomes</taxon>
    </lineage>
</organism>
<dbReference type="InterPro" id="IPR035466">
    <property type="entry name" value="GlmS/AgaS_SIS"/>
</dbReference>
<accession>A0A644W575</accession>
<sequence length="398" mass="44404">MMTLTDAGGIKMIFGMNKEKMEGLGAVHTVSEIRQQPMLWQETYNIVKENEEKIKNFLNRGLKENTRIILTGAGTSDYVGDTIYTYLAKKLNLRVEAIASTDLVSNPEEFIEENVPTILVSYARSGNSPESVGAFNLFKDNVKDISQLVITCNSEGELAKKASISDRDLCVLMPEASNDKSFAMTSSFSCMLLASLLIFDINNLEENKKYVDIVINQGNSILDTKWEDIKELTELNSSRVVYLGSGALKGLCQEMALKNLELTSGKVVSVCESVLGFRHGPKSIINDETLVIFMNSTNRYTNLYDMDLIKEINGDSGNHKLAVISYEKNEELKDVCDKYIGIDGQTIPEVYTVFNYMLFGQIFGLFNSIRLGISPDNPRPDGTVNRVVKGVVIHKYNK</sequence>
<comment type="caution">
    <text evidence="6">The sequence shown here is derived from an EMBL/GenBank/DDBJ whole genome shotgun (WGS) entry which is preliminary data.</text>
</comment>
<dbReference type="InterPro" id="IPR046348">
    <property type="entry name" value="SIS_dom_sf"/>
</dbReference>
<dbReference type="CDD" id="cd05010">
    <property type="entry name" value="SIS_AgaS_like"/>
    <property type="match status" value="1"/>
</dbReference>
<evidence type="ECO:0000256" key="2">
    <source>
        <dbReference type="ARBA" id="ARBA00022737"/>
    </source>
</evidence>
<dbReference type="InterPro" id="IPR050303">
    <property type="entry name" value="GatZ_KbaZ_carbometab"/>
</dbReference>
<evidence type="ECO:0000256" key="1">
    <source>
        <dbReference type="ARBA" id="ARBA00007748"/>
    </source>
</evidence>
<feature type="domain" description="SIS" evidence="5">
    <location>
        <begin position="58"/>
        <end position="208"/>
    </location>
</feature>
<dbReference type="EC" id="3.5.99.-" evidence="6"/>
<evidence type="ECO:0000256" key="4">
    <source>
        <dbReference type="ARBA" id="ARBA00029292"/>
    </source>
</evidence>
<gene>
    <name evidence="6" type="primary">agaS_2</name>
    <name evidence="6" type="ORF">SDC9_43765</name>
</gene>
<evidence type="ECO:0000313" key="6">
    <source>
        <dbReference type="EMBL" id="MPL97573.1"/>
    </source>
</evidence>
<dbReference type="PANTHER" id="PTHR32502:SF3">
    <property type="entry name" value="D-GALACTOSAMINE-6-PHOSPHATE DEAMINASE AGAS-RELATED"/>
    <property type="match status" value="1"/>
</dbReference>
<dbReference type="PROSITE" id="PS51464">
    <property type="entry name" value="SIS"/>
    <property type="match status" value="2"/>
</dbReference>
<dbReference type="GO" id="GO:1901135">
    <property type="term" value="P:carbohydrate derivative metabolic process"/>
    <property type="evidence" value="ECO:0007669"/>
    <property type="project" value="InterPro"/>
</dbReference>
<comment type="catalytic activity">
    <reaction evidence="4">
        <text>D-galactosamine 6-phosphate + H2O = D-tagatopyranose 1-phosphate + NH4(+)</text>
        <dbReference type="Rhea" id="RHEA:47680"/>
        <dbReference type="ChEBI" id="CHEBI:15377"/>
        <dbReference type="ChEBI" id="CHEBI:28938"/>
        <dbReference type="ChEBI" id="CHEBI:71674"/>
        <dbReference type="ChEBI" id="CHEBI:138150"/>
    </reaction>
</comment>
<evidence type="ECO:0000259" key="5">
    <source>
        <dbReference type="PROSITE" id="PS51464"/>
    </source>
</evidence>
<keyword evidence="3 6" id="KW-0378">Hydrolase</keyword>
<proteinExistence type="inferred from homology"/>
<dbReference type="Gene3D" id="3.40.50.10490">
    <property type="entry name" value="Glucose-6-phosphate isomerase like protein, domain 1"/>
    <property type="match status" value="2"/>
</dbReference>
<feature type="domain" description="SIS" evidence="5">
    <location>
        <begin position="229"/>
        <end position="378"/>
    </location>
</feature>